<comment type="pathway">
    <text evidence="1">Cell wall biogenesis; peptidoglycan recycling.</text>
</comment>
<protein>
    <recommendedName>
        <fullName evidence="1">Anhydro-N-acetylmuramic acid kinase</fullName>
        <ecNumber evidence="1">2.7.1.170</ecNumber>
    </recommendedName>
    <alternativeName>
        <fullName evidence="1">AnhMurNAc kinase</fullName>
    </alternativeName>
</protein>
<dbReference type="NCBIfam" id="NF007146">
    <property type="entry name" value="PRK09585.2-6"/>
    <property type="match status" value="1"/>
</dbReference>
<comment type="caution">
    <text evidence="3">The sequence shown here is derived from an EMBL/GenBank/DDBJ whole genome shotgun (WGS) entry which is preliminary data.</text>
</comment>
<sequence length="416" mass="42240">MRVLGMISGTSHDGIDVALVDFDPAYDGGTLSGVVELTAATPYPDRLRARLMNALPPAVTTLAEVCALDTLIGQSFAGAAAEAIGRAGPVDLVVSHGQTVFHWVEGAHALGTLQIGQPAWIAERTGTPVLSDVRSRDVAAGGQGAPLVCLLDVLLLAGHRGTAAALNLGGIANLTVVRGPGDVAAYDIGPANALIDAVVVNRGLNERGFDEDGRVAASGTVDEGLLAVLLDHPYYRLPLPKSTGKELFHLGHVEEAMARAGARPGSADLVATLTELTVRTVVREVAASGAGLLVVSGGGCRNPVLMDGLRRALPGVTVRLSDAYGAPADGKEAIAFALIGWHTAHGLPGSVPAGTGARAARVLGTVTPGAAPLVLPSPAREAPRALTLTPRRQEPEAGTRGTGRHGGSVGGRHGPG</sequence>
<keyword evidence="1 3" id="KW-0808">Transferase</keyword>
<keyword evidence="1" id="KW-0119">Carbohydrate metabolism</keyword>
<comment type="catalytic activity">
    <reaction evidence="1">
        <text>1,6-anhydro-N-acetyl-beta-muramate + ATP + H2O = N-acetyl-D-muramate 6-phosphate + ADP + H(+)</text>
        <dbReference type="Rhea" id="RHEA:24952"/>
        <dbReference type="ChEBI" id="CHEBI:15377"/>
        <dbReference type="ChEBI" id="CHEBI:15378"/>
        <dbReference type="ChEBI" id="CHEBI:30616"/>
        <dbReference type="ChEBI" id="CHEBI:58690"/>
        <dbReference type="ChEBI" id="CHEBI:58722"/>
        <dbReference type="ChEBI" id="CHEBI:456216"/>
        <dbReference type="EC" id="2.7.1.170"/>
    </reaction>
</comment>
<evidence type="ECO:0000256" key="2">
    <source>
        <dbReference type="SAM" id="MobiDB-lite"/>
    </source>
</evidence>
<dbReference type="InterPro" id="IPR043129">
    <property type="entry name" value="ATPase_NBD"/>
</dbReference>
<dbReference type="InterPro" id="IPR005338">
    <property type="entry name" value="Anhydro_N_Ac-Mur_kinase"/>
</dbReference>
<keyword evidence="1 3" id="KW-0418">Kinase</keyword>
<feature type="binding site" evidence="1">
    <location>
        <begin position="9"/>
        <end position="16"/>
    </location>
    <ligand>
        <name>ATP</name>
        <dbReference type="ChEBI" id="CHEBI:30616"/>
    </ligand>
</feature>
<dbReference type="Pfam" id="PF03702">
    <property type="entry name" value="AnmK"/>
    <property type="match status" value="1"/>
</dbReference>
<dbReference type="EC" id="2.7.1.170" evidence="1"/>
<accession>A0ABW2NY00</accession>
<feature type="region of interest" description="Disordered" evidence="2">
    <location>
        <begin position="374"/>
        <end position="416"/>
    </location>
</feature>
<evidence type="ECO:0000256" key="1">
    <source>
        <dbReference type="HAMAP-Rule" id="MF_01270"/>
    </source>
</evidence>
<keyword evidence="1" id="KW-0547">Nucleotide-binding</keyword>
<feature type="compositionally biased region" description="Gly residues" evidence="2">
    <location>
        <begin position="400"/>
        <end position="416"/>
    </location>
</feature>
<proteinExistence type="inferred from homology"/>
<evidence type="ECO:0000313" key="3">
    <source>
        <dbReference type="EMBL" id="MFC7382301.1"/>
    </source>
</evidence>
<keyword evidence="1" id="KW-0067">ATP-binding</keyword>
<comment type="function">
    <text evidence="1">Catalyzes the specific phosphorylation of 1,6-anhydro-N-acetylmuramic acid (anhMurNAc) with the simultaneous cleavage of the 1,6-anhydro ring, generating MurNAc-6-P. Is required for the utilization of anhMurNAc either imported from the medium or derived from its own cell wall murein, and thus plays a role in cell wall recycling.</text>
</comment>
<dbReference type="Proteomes" id="UP001596496">
    <property type="component" value="Unassembled WGS sequence"/>
</dbReference>
<organism evidence="3 4">
    <name type="scientific">Sphaerisporangium rhizosphaerae</name>
    <dbReference type="NCBI Taxonomy" id="2269375"/>
    <lineage>
        <taxon>Bacteria</taxon>
        <taxon>Bacillati</taxon>
        <taxon>Actinomycetota</taxon>
        <taxon>Actinomycetes</taxon>
        <taxon>Streptosporangiales</taxon>
        <taxon>Streptosporangiaceae</taxon>
        <taxon>Sphaerisporangium</taxon>
    </lineage>
</organism>
<dbReference type="GO" id="GO:0016301">
    <property type="term" value="F:kinase activity"/>
    <property type="evidence" value="ECO:0007669"/>
    <property type="project" value="UniProtKB-KW"/>
</dbReference>
<evidence type="ECO:0000313" key="4">
    <source>
        <dbReference type="Proteomes" id="UP001596496"/>
    </source>
</evidence>
<dbReference type="EMBL" id="JBHTCG010000004">
    <property type="protein sequence ID" value="MFC7382301.1"/>
    <property type="molecule type" value="Genomic_DNA"/>
</dbReference>
<reference evidence="4" key="1">
    <citation type="journal article" date="2019" name="Int. J. Syst. Evol. Microbiol.">
        <title>The Global Catalogue of Microorganisms (GCM) 10K type strain sequencing project: providing services to taxonomists for standard genome sequencing and annotation.</title>
        <authorList>
            <consortium name="The Broad Institute Genomics Platform"/>
            <consortium name="The Broad Institute Genome Sequencing Center for Infectious Disease"/>
            <person name="Wu L."/>
            <person name="Ma J."/>
        </authorList>
    </citation>
    <scope>NUCLEOTIDE SEQUENCE [LARGE SCALE GENOMIC DNA]</scope>
    <source>
        <strain evidence="4">CECT 7649</strain>
    </source>
</reference>
<dbReference type="Gene3D" id="3.30.420.40">
    <property type="match status" value="2"/>
</dbReference>
<name>A0ABW2NY00_9ACTN</name>
<gene>
    <name evidence="1" type="primary">anmK</name>
    <name evidence="3" type="ORF">ACFQSB_08810</name>
</gene>
<dbReference type="PANTHER" id="PTHR30605:SF0">
    <property type="entry name" value="ANHYDRO-N-ACETYLMURAMIC ACID KINASE"/>
    <property type="match status" value="1"/>
</dbReference>
<comment type="pathway">
    <text evidence="1">Amino-sugar metabolism; 1,6-anhydro-N-acetylmuramate degradation.</text>
</comment>
<dbReference type="SUPFAM" id="SSF53067">
    <property type="entry name" value="Actin-like ATPase domain"/>
    <property type="match status" value="1"/>
</dbReference>
<dbReference type="HAMAP" id="MF_01270">
    <property type="entry name" value="AnhMurNAc_kinase"/>
    <property type="match status" value="1"/>
</dbReference>
<comment type="similarity">
    <text evidence="1">Belongs to the anhydro-N-acetylmuramic acid kinase family.</text>
</comment>
<keyword evidence="4" id="KW-1185">Reference proteome</keyword>
<dbReference type="PANTHER" id="PTHR30605">
    <property type="entry name" value="ANHYDRO-N-ACETYLMURAMIC ACID KINASE"/>
    <property type="match status" value="1"/>
</dbReference>
<dbReference type="RefSeq" id="WP_380825506.1">
    <property type="nucleotide sequence ID" value="NZ_JBHTCG010000004.1"/>
</dbReference>